<feature type="compositionally biased region" description="Polar residues" evidence="5">
    <location>
        <begin position="656"/>
        <end position="667"/>
    </location>
</feature>
<organism evidence="7 8">
    <name type="scientific">Moniliophthora roreri (strain MCA 2997)</name>
    <name type="common">Cocoa frosty pod rot fungus</name>
    <name type="synonym">Crinipellis roreri</name>
    <dbReference type="NCBI Taxonomy" id="1381753"/>
    <lineage>
        <taxon>Eukaryota</taxon>
        <taxon>Fungi</taxon>
        <taxon>Dikarya</taxon>
        <taxon>Basidiomycota</taxon>
        <taxon>Agaricomycotina</taxon>
        <taxon>Agaricomycetes</taxon>
        <taxon>Agaricomycetidae</taxon>
        <taxon>Agaricales</taxon>
        <taxon>Marasmiineae</taxon>
        <taxon>Marasmiaceae</taxon>
        <taxon>Moniliophthora</taxon>
    </lineage>
</organism>
<dbReference type="InterPro" id="IPR035979">
    <property type="entry name" value="RBD_domain_sf"/>
</dbReference>
<comment type="similarity">
    <text evidence="1">Belongs to the polyadenylate-binding protein type-1 family.</text>
</comment>
<dbReference type="HOGENOM" id="CLU_010069_0_0_1"/>
<accession>V2WNZ0</accession>
<dbReference type="Pfam" id="PF00076">
    <property type="entry name" value="RRM_1"/>
    <property type="match status" value="2"/>
</dbReference>
<feature type="compositionally biased region" description="Pro residues" evidence="5">
    <location>
        <begin position="675"/>
        <end position="684"/>
    </location>
</feature>
<keyword evidence="2" id="KW-0677">Repeat</keyword>
<dbReference type="InterPro" id="IPR000504">
    <property type="entry name" value="RRM_dom"/>
</dbReference>
<feature type="compositionally biased region" description="Basic and acidic residues" evidence="5">
    <location>
        <begin position="402"/>
        <end position="411"/>
    </location>
</feature>
<dbReference type="Gene3D" id="1.10.1900.10">
    <property type="entry name" value="c-terminal domain of poly(a) binding protein"/>
    <property type="match status" value="1"/>
</dbReference>
<evidence type="ECO:0000313" key="8">
    <source>
        <dbReference type="Proteomes" id="UP000017559"/>
    </source>
</evidence>
<evidence type="ECO:0000256" key="5">
    <source>
        <dbReference type="SAM" id="MobiDB-lite"/>
    </source>
</evidence>
<feature type="region of interest" description="Disordered" evidence="5">
    <location>
        <begin position="494"/>
        <end position="573"/>
    </location>
</feature>
<feature type="compositionally biased region" description="Low complexity" evidence="5">
    <location>
        <begin position="384"/>
        <end position="400"/>
    </location>
</feature>
<dbReference type="OrthoDB" id="6159137at2759"/>
<evidence type="ECO:0000313" key="7">
    <source>
        <dbReference type="EMBL" id="ESK83282.1"/>
    </source>
</evidence>
<feature type="region of interest" description="Disordered" evidence="5">
    <location>
        <begin position="625"/>
        <end position="698"/>
    </location>
</feature>
<reference evidence="7 8" key="1">
    <citation type="journal article" date="2014" name="BMC Genomics">
        <title>Genome and secretome analysis of the hemibiotrophic fungal pathogen, Moniliophthora roreri, which causes frosty pod rot disease of cacao: mechanisms of the biotrophic and necrotrophic phases.</title>
        <authorList>
            <person name="Meinhardt L.W."/>
            <person name="Costa G.G.L."/>
            <person name="Thomazella D.P.T."/>
            <person name="Teixeira P.J.P.L."/>
            <person name="Carazzolle M.F."/>
            <person name="Schuster S.C."/>
            <person name="Carlson J.E."/>
            <person name="Guiltinan M.J."/>
            <person name="Mieczkowski P."/>
            <person name="Farmer A."/>
            <person name="Ramaraj T."/>
            <person name="Crozier J."/>
            <person name="Davis R.E."/>
            <person name="Shao J."/>
            <person name="Melnick R.L."/>
            <person name="Pereira G.A.G."/>
            <person name="Bailey B.A."/>
        </authorList>
    </citation>
    <scope>NUCLEOTIDE SEQUENCE [LARGE SCALE GENOMIC DNA]</scope>
    <source>
        <strain evidence="7 8">MCA 2997</strain>
    </source>
</reference>
<dbReference type="Proteomes" id="UP000017559">
    <property type="component" value="Unassembled WGS sequence"/>
</dbReference>
<evidence type="ECO:0000256" key="1">
    <source>
        <dbReference type="ARBA" id="ARBA00008557"/>
    </source>
</evidence>
<sequence>MEGPTAHPYVHEPVLYISNVPSYITDEALAVAFLTCGPLRPKIQRDPNAQIVGGTIEFKFLEKAEKALATLQSRPIPGITPSVSLVLSPYPPTSPPTPLPPPSATPRLVKHLPPGYTDSQLYDLFRPYGALASARAQTHFAPDTGMIEFWNEDDARRAEEALHCADVEGQNIAVQIYQPKRSASGTIPEFNANAPTFIPGGGVYSNSPYPAQYSPPRPHPYSPRNSMSPIPHFVHGPGQQVQLAPLSGPGSNSHSGLIDPCNLFCKNLDPEIDSNGLFTHFRKFGQIVSARVMRNENGESRGFGFVSYQSPDQAAAALHAMNGIQLGSKQIVVRLHEPKQLRQEKLAQRFSGHGNGHPRSASGATSPTASEGGDSYGYGSPRHVSSALGSPVGSGLGLSPTPDRERPDRGRRGSGSYYNAALSGTLNLPMRYDDLAALSPVVRKEVLTGELSRRVKNLGTVPASEIDSVVEALVAVSLSEVVKVIEDPEKLADQVKSIQGSRTDSPNNEDETHSQSRSTSQDSRLLDPNALAATASAPEHPSTPISVSASLMSTPPRTTSPSGSLPPVSERDKMVSAVAKLEADTSKRDLLTDLIMGLPKRERAMCLFNPEVLRAKIEDAKVVLESMEEEEEGGQEPAPPPVTPKKRAKVADDGSSPLTPDLSSRGPSATASPLPGTPGTPTPAPGANVASPSSTGPQYTSVASLAKLPAAEIIRLANGTGGKAGTVAEGVLPSPDPLVIAATDEFIDGLMGKAPQMQKQQLGDKLFKVIKSFGIKSAPKVTIALLDQEDLRALAHLMNSYPSVLKDKAQAVVPAK</sequence>
<evidence type="ECO:0000259" key="6">
    <source>
        <dbReference type="PROSITE" id="PS50102"/>
    </source>
</evidence>
<protein>
    <submittedName>
        <fullName evidence="7">Polyadenylate-binding protein</fullName>
    </submittedName>
</protein>
<keyword evidence="8" id="KW-1185">Reference proteome</keyword>
<keyword evidence="3 4" id="KW-0694">RNA-binding</keyword>
<dbReference type="STRING" id="1381753.V2WNZ0"/>
<feature type="region of interest" description="Disordered" evidence="5">
    <location>
        <begin position="350"/>
        <end position="416"/>
    </location>
</feature>
<feature type="domain" description="RRM" evidence="6">
    <location>
        <begin position="105"/>
        <end position="179"/>
    </location>
</feature>
<dbReference type="AlphaFoldDB" id="V2WNZ0"/>
<proteinExistence type="inferred from homology"/>
<evidence type="ECO:0000256" key="3">
    <source>
        <dbReference type="ARBA" id="ARBA00022884"/>
    </source>
</evidence>
<dbReference type="SUPFAM" id="SSF63570">
    <property type="entry name" value="PABC (PABP) domain"/>
    <property type="match status" value="1"/>
</dbReference>
<dbReference type="PANTHER" id="PTHR24012">
    <property type="entry name" value="RNA BINDING PROTEIN"/>
    <property type="match status" value="1"/>
</dbReference>
<dbReference type="SUPFAM" id="SSF54928">
    <property type="entry name" value="RNA-binding domain, RBD"/>
    <property type="match status" value="2"/>
</dbReference>
<dbReference type="PROSITE" id="PS50102">
    <property type="entry name" value="RRM"/>
    <property type="match status" value="2"/>
</dbReference>
<feature type="compositionally biased region" description="Low complexity" evidence="5">
    <location>
        <begin position="550"/>
        <end position="567"/>
    </location>
</feature>
<evidence type="ECO:0000256" key="2">
    <source>
        <dbReference type="ARBA" id="ARBA00022737"/>
    </source>
</evidence>
<feature type="compositionally biased region" description="Polar residues" evidence="5">
    <location>
        <begin position="496"/>
        <end position="506"/>
    </location>
</feature>
<dbReference type="InterPro" id="IPR036053">
    <property type="entry name" value="PABP-dom"/>
</dbReference>
<dbReference type="SMART" id="SM00360">
    <property type="entry name" value="RRM"/>
    <property type="match status" value="3"/>
</dbReference>
<dbReference type="KEGG" id="mrr:Moror_15053"/>
<dbReference type="EMBL" id="AWSO01001594">
    <property type="protein sequence ID" value="ESK83282.1"/>
    <property type="molecule type" value="Genomic_DNA"/>
</dbReference>
<dbReference type="Gene3D" id="3.30.70.330">
    <property type="match status" value="3"/>
</dbReference>
<gene>
    <name evidence="7" type="ORF">Moror_15053</name>
</gene>
<dbReference type="InterPro" id="IPR002004">
    <property type="entry name" value="PABP_HYD_C"/>
</dbReference>
<dbReference type="InterPro" id="IPR012677">
    <property type="entry name" value="Nucleotide-bd_a/b_plait_sf"/>
</dbReference>
<dbReference type="CDD" id="cd00590">
    <property type="entry name" value="RRM_SF"/>
    <property type="match status" value="2"/>
</dbReference>
<dbReference type="Pfam" id="PF00658">
    <property type="entry name" value="MLLE"/>
    <property type="match status" value="1"/>
</dbReference>
<dbReference type="GO" id="GO:0003723">
    <property type="term" value="F:RNA binding"/>
    <property type="evidence" value="ECO:0007669"/>
    <property type="project" value="UniProtKB-UniRule"/>
</dbReference>
<feature type="domain" description="RRM" evidence="6">
    <location>
        <begin position="261"/>
        <end position="338"/>
    </location>
</feature>
<evidence type="ECO:0000256" key="4">
    <source>
        <dbReference type="PROSITE-ProRule" id="PRU00176"/>
    </source>
</evidence>
<name>V2WNZ0_MONRO</name>
<comment type="caution">
    <text evidence="7">The sequence shown here is derived from an EMBL/GenBank/DDBJ whole genome shotgun (WGS) entry which is preliminary data.</text>
</comment>